<accession>A0A162FHK1</accession>
<dbReference type="Gene3D" id="2.60.40.10">
    <property type="entry name" value="Immunoglobulins"/>
    <property type="match status" value="1"/>
</dbReference>
<name>A0A162FHK1_METOA</name>
<protein>
    <recommendedName>
        <fullName evidence="3">Adhesin-like protein</fullName>
    </recommendedName>
</protein>
<gene>
    <name evidence="1" type="ORF">MBORA_08310</name>
</gene>
<dbReference type="InterPro" id="IPR011050">
    <property type="entry name" value="Pectin_lyase_fold/virulence"/>
</dbReference>
<dbReference type="AlphaFoldDB" id="A0A162FHK1"/>
<dbReference type="RefSeq" id="WP_063720271.1">
    <property type="nucleotide sequence ID" value="NZ_LT985087.1"/>
</dbReference>
<reference evidence="2" key="1">
    <citation type="journal article" date="2016" name="Genome Announc.">
        <title>Draft Genome Sequences of Methanobrevibacter curvatus DSM11111, Methanobrevibacter cuticularis DSM11139, Methanobrevibacter filiformis DSM11501, and Methanobrevibacter oralis DSM7256.</title>
        <authorList>
            <person name="Poehlein A."/>
            <person name="Seedorf H."/>
        </authorList>
    </citation>
    <scope>NUCLEOTIDE SEQUENCE [LARGE SCALE GENOMIC DNA]</scope>
    <source>
        <strain evidence="2">DSM 7256 / JCM 30027 / ZR</strain>
    </source>
</reference>
<dbReference type="PATRIC" id="fig|66851.6.peg.915"/>
<sequence>MNKILISTLLLIILIFSIGLVSANESINDAIVEDNTDASNLFYPSNTDNTPLDKTGGVVRYVNGSTFEDIQKTINIANDNDTIVLNGTYKSTGHQIVVNKSITITSKNGSSTLDANKKYRVLYILSDNVVLKNLRIINGKVDGVIGSIFEPLERGPGGAIYWKGNNGTIIASSVYDNKFHSAGYGGSGAIYWEGANGTIRDTLFFNNTGYNENVGFVPKYKFLEGVVHGDYIGDLYDNDPSKPARFYRVVVNSKGHLTANNLSINYGTAGNFLVKFSLGDIPFKGDIVKVHIFKKGYDKIFNLTIDDKGLGVLKLPDNLNDGIYNVELSSHDNDYFDNYLTNIHYYSYKYSANAIIKVNKVPAFIHADNFKTIYNSGKYFTVELMDIKNYYFISNVKLALKVNGKTYYATTNKNGKAKFNVSKWKTGNYKAYINILNNYKSPTQKVNIKINKIPTIVKTNKITAKVHRDKKLNIKIINKKTKKAVPFIKIKVKYFTGKKYKTYTLITDEKGQTHLHTCCLKVGTHKVVIKSANQNYAINKNTKIKIKK</sequence>
<evidence type="ECO:0000313" key="2">
    <source>
        <dbReference type="Proteomes" id="UP000077428"/>
    </source>
</evidence>
<evidence type="ECO:0008006" key="3">
    <source>
        <dbReference type="Google" id="ProtNLM"/>
    </source>
</evidence>
<proteinExistence type="predicted"/>
<dbReference type="SUPFAM" id="SSF51126">
    <property type="entry name" value="Pectin lyase-like"/>
    <property type="match status" value="1"/>
</dbReference>
<keyword evidence="2" id="KW-1185">Reference proteome</keyword>
<evidence type="ECO:0000313" key="1">
    <source>
        <dbReference type="EMBL" id="KZX13155.1"/>
    </source>
</evidence>
<organism evidence="1 2">
    <name type="scientific">Methanobrevibacter oralis</name>
    <dbReference type="NCBI Taxonomy" id="66851"/>
    <lineage>
        <taxon>Archaea</taxon>
        <taxon>Methanobacteriati</taxon>
        <taxon>Methanobacteriota</taxon>
        <taxon>Methanomada group</taxon>
        <taxon>Methanobacteria</taxon>
        <taxon>Methanobacteriales</taxon>
        <taxon>Methanobacteriaceae</taxon>
        <taxon>Methanobrevibacter</taxon>
    </lineage>
</organism>
<dbReference type="OrthoDB" id="78488at2157"/>
<dbReference type="Proteomes" id="UP000077428">
    <property type="component" value="Unassembled WGS sequence"/>
</dbReference>
<dbReference type="EMBL" id="LWMU01000057">
    <property type="protein sequence ID" value="KZX13155.1"/>
    <property type="molecule type" value="Genomic_DNA"/>
</dbReference>
<comment type="caution">
    <text evidence="1">The sequence shown here is derived from an EMBL/GenBank/DDBJ whole genome shotgun (WGS) entry which is preliminary data.</text>
</comment>
<dbReference type="InterPro" id="IPR013783">
    <property type="entry name" value="Ig-like_fold"/>
</dbReference>